<dbReference type="EMBL" id="CAUYUJ010006891">
    <property type="protein sequence ID" value="CAK0818964.1"/>
    <property type="molecule type" value="Genomic_DNA"/>
</dbReference>
<comment type="caution">
    <text evidence="3">The sequence shown here is derived from an EMBL/GenBank/DDBJ whole genome shotgun (WGS) entry which is preliminary data.</text>
</comment>
<dbReference type="Proteomes" id="UP001189429">
    <property type="component" value="Unassembled WGS sequence"/>
</dbReference>
<feature type="chain" id="PRO_5047396589" evidence="2">
    <location>
        <begin position="48"/>
        <end position="175"/>
    </location>
</feature>
<organism evidence="3 4">
    <name type="scientific">Prorocentrum cordatum</name>
    <dbReference type="NCBI Taxonomy" id="2364126"/>
    <lineage>
        <taxon>Eukaryota</taxon>
        <taxon>Sar</taxon>
        <taxon>Alveolata</taxon>
        <taxon>Dinophyceae</taxon>
        <taxon>Prorocentrales</taxon>
        <taxon>Prorocentraceae</taxon>
        <taxon>Prorocentrum</taxon>
    </lineage>
</organism>
<evidence type="ECO:0000313" key="4">
    <source>
        <dbReference type="Proteomes" id="UP001189429"/>
    </source>
</evidence>
<feature type="signal peptide" evidence="2">
    <location>
        <begin position="1"/>
        <end position="47"/>
    </location>
</feature>
<sequence>MLADFPAVAATSPLGFTSLGGVAMSALRHAPLLVLVVLQLQLQGASGETEGESRAKPNCSKALGFNDTAGARDRSRQDRLGLCGLPQEDMLREQPRARGVGALRRVRPRRFWQVRPAHAARALLAVRRRRGRGSEGGAEPDCPMPQLLPAMVPVLPRGLLRARELRDATDGLPAR</sequence>
<proteinExistence type="predicted"/>
<evidence type="ECO:0000256" key="2">
    <source>
        <dbReference type="SAM" id="SignalP"/>
    </source>
</evidence>
<feature type="region of interest" description="Disordered" evidence="1">
    <location>
        <begin position="47"/>
        <end position="73"/>
    </location>
</feature>
<name>A0ABN9RK32_9DINO</name>
<evidence type="ECO:0000256" key="1">
    <source>
        <dbReference type="SAM" id="MobiDB-lite"/>
    </source>
</evidence>
<keyword evidence="2" id="KW-0732">Signal</keyword>
<accession>A0ABN9RK32</accession>
<keyword evidence="4" id="KW-1185">Reference proteome</keyword>
<reference evidence="3" key="1">
    <citation type="submission" date="2023-10" db="EMBL/GenBank/DDBJ databases">
        <authorList>
            <person name="Chen Y."/>
            <person name="Shah S."/>
            <person name="Dougan E. K."/>
            <person name="Thang M."/>
            <person name="Chan C."/>
        </authorList>
    </citation>
    <scope>NUCLEOTIDE SEQUENCE [LARGE SCALE GENOMIC DNA]</scope>
</reference>
<protein>
    <submittedName>
        <fullName evidence="3">Uncharacterized protein</fullName>
    </submittedName>
</protein>
<gene>
    <name evidence="3" type="ORF">PCOR1329_LOCUS21074</name>
</gene>
<evidence type="ECO:0000313" key="3">
    <source>
        <dbReference type="EMBL" id="CAK0818964.1"/>
    </source>
</evidence>